<dbReference type="EMBL" id="JAYKXN010000005">
    <property type="protein sequence ID" value="KAK7285325.1"/>
    <property type="molecule type" value="Genomic_DNA"/>
</dbReference>
<feature type="region of interest" description="Disordered" evidence="1">
    <location>
        <begin position="1"/>
        <end position="28"/>
    </location>
</feature>
<evidence type="ECO:0000313" key="3">
    <source>
        <dbReference type="Proteomes" id="UP001359559"/>
    </source>
</evidence>
<proteinExistence type="predicted"/>
<accession>A0AAN9IS86</accession>
<gene>
    <name evidence="2" type="ORF">RJT34_20093</name>
</gene>
<sequence length="89" mass="9826">MKVNPASHRSNSKPLGIIKKPKPKPSISLKNQIRPIKRILRKYFPKNEKYVPLSTGGETGSEDDGLLDLSDDDFFLVGSSNDGANVDDE</sequence>
<evidence type="ECO:0000313" key="2">
    <source>
        <dbReference type="EMBL" id="KAK7285325.1"/>
    </source>
</evidence>
<organism evidence="2 3">
    <name type="scientific">Clitoria ternatea</name>
    <name type="common">Butterfly pea</name>
    <dbReference type="NCBI Taxonomy" id="43366"/>
    <lineage>
        <taxon>Eukaryota</taxon>
        <taxon>Viridiplantae</taxon>
        <taxon>Streptophyta</taxon>
        <taxon>Embryophyta</taxon>
        <taxon>Tracheophyta</taxon>
        <taxon>Spermatophyta</taxon>
        <taxon>Magnoliopsida</taxon>
        <taxon>eudicotyledons</taxon>
        <taxon>Gunneridae</taxon>
        <taxon>Pentapetalae</taxon>
        <taxon>rosids</taxon>
        <taxon>fabids</taxon>
        <taxon>Fabales</taxon>
        <taxon>Fabaceae</taxon>
        <taxon>Papilionoideae</taxon>
        <taxon>50 kb inversion clade</taxon>
        <taxon>NPAAA clade</taxon>
        <taxon>indigoferoid/millettioid clade</taxon>
        <taxon>Phaseoleae</taxon>
        <taxon>Clitoria</taxon>
    </lineage>
</organism>
<protein>
    <submittedName>
        <fullName evidence="2">Uncharacterized protein</fullName>
    </submittedName>
</protein>
<evidence type="ECO:0000256" key="1">
    <source>
        <dbReference type="SAM" id="MobiDB-lite"/>
    </source>
</evidence>
<reference evidence="2 3" key="1">
    <citation type="submission" date="2024-01" db="EMBL/GenBank/DDBJ databases">
        <title>The genomes of 5 underutilized Papilionoideae crops provide insights into root nodulation and disease resistance.</title>
        <authorList>
            <person name="Yuan L."/>
        </authorList>
    </citation>
    <scope>NUCLEOTIDE SEQUENCE [LARGE SCALE GENOMIC DNA]</scope>
    <source>
        <strain evidence="2">LY-2023</strain>
        <tissue evidence="2">Leaf</tissue>
    </source>
</reference>
<dbReference type="AlphaFoldDB" id="A0AAN9IS86"/>
<name>A0AAN9IS86_CLITE</name>
<comment type="caution">
    <text evidence="2">The sequence shown here is derived from an EMBL/GenBank/DDBJ whole genome shotgun (WGS) entry which is preliminary data.</text>
</comment>
<dbReference type="Proteomes" id="UP001359559">
    <property type="component" value="Unassembled WGS sequence"/>
</dbReference>
<keyword evidence="3" id="KW-1185">Reference proteome</keyword>